<dbReference type="SUPFAM" id="SSF51905">
    <property type="entry name" value="FAD/NAD(P)-binding domain"/>
    <property type="match status" value="1"/>
</dbReference>
<evidence type="ECO:0000313" key="2">
    <source>
        <dbReference type="EMBL" id="PJZ64445.1"/>
    </source>
</evidence>
<proteinExistence type="predicted"/>
<evidence type="ECO:0000313" key="3">
    <source>
        <dbReference type="Proteomes" id="UP000231912"/>
    </source>
</evidence>
<dbReference type="GO" id="GO:0016628">
    <property type="term" value="F:oxidoreductase activity, acting on the CH-CH group of donors, NAD or NADP as acceptor"/>
    <property type="evidence" value="ECO:0007669"/>
    <property type="project" value="InterPro"/>
</dbReference>
<dbReference type="PRINTS" id="PR00420">
    <property type="entry name" value="RNGMNOXGNASE"/>
</dbReference>
<dbReference type="Proteomes" id="UP000231912">
    <property type="component" value="Unassembled WGS sequence"/>
</dbReference>
<dbReference type="Gene3D" id="3.50.50.60">
    <property type="entry name" value="FAD/NAD(P)-binding domain"/>
    <property type="match status" value="1"/>
</dbReference>
<comment type="caution">
    <text evidence="2">The sequence shown here is derived from an EMBL/GenBank/DDBJ whole genome shotgun (WGS) entry which is preliminary data.</text>
</comment>
<reference evidence="2 3" key="1">
    <citation type="submission" date="2017-07" db="EMBL/GenBank/DDBJ databases">
        <title>Leptospira spp. isolated from tropical soils.</title>
        <authorList>
            <person name="Thibeaux R."/>
            <person name="Iraola G."/>
            <person name="Ferres I."/>
            <person name="Bierque E."/>
            <person name="Girault D."/>
            <person name="Soupe-Gilbert M.-E."/>
            <person name="Picardeau M."/>
            <person name="Goarant C."/>
        </authorList>
    </citation>
    <scope>NUCLEOTIDE SEQUENCE [LARGE SCALE GENOMIC DNA]</scope>
    <source>
        <strain evidence="2 3">FH2-C-A2</strain>
    </source>
</reference>
<dbReference type="PANTHER" id="PTHR42685:SF22">
    <property type="entry name" value="CONDITIONED MEDIUM FACTOR RECEPTOR 1"/>
    <property type="match status" value="1"/>
</dbReference>
<dbReference type="PANTHER" id="PTHR42685">
    <property type="entry name" value="GERANYLGERANYL DIPHOSPHATE REDUCTASE"/>
    <property type="match status" value="1"/>
</dbReference>
<dbReference type="NCBIfam" id="TIGR02032">
    <property type="entry name" value="GG-red-SF"/>
    <property type="match status" value="1"/>
</dbReference>
<feature type="domain" description="FAD-binding" evidence="1">
    <location>
        <begin position="8"/>
        <end position="341"/>
    </location>
</feature>
<sequence>MRQKLRKITIIGAGPAGASAAFFLAKAGIPVQILDKAVFPRDKICGDGVSSRAFYTLFRMGIRGIEEFDRGQRIDDVILFDWFGQKRKLEAARNMFGNGFSTIPRETLDARVLEKARDAGAVLREGISIREIRRNSQGFTLVHSEGEEDCEILIGADGIHSRVRHLIFGSHFRETEKSFAMRAYIRNVRLNHPQSYYFIYLREIFPGYGWIFPLPGGRANIGFGIPSDKLKKEKRNPFDLWDLFLKHPILREELTGGVWETEPKGHHIPMKTDKRFLYKEGAFLCGDAAGLVDPITGDGIDFALESGQLVAEDILEFLHSSAKNQLGEYYKKRCESRIRKRMEDQNSMKKILFHTFLFDRFFRMAKDQPKNTILSRLLLGIADWKEWLRFFFV</sequence>
<dbReference type="GO" id="GO:0071949">
    <property type="term" value="F:FAD binding"/>
    <property type="evidence" value="ECO:0007669"/>
    <property type="project" value="InterPro"/>
</dbReference>
<organism evidence="2 3">
    <name type="scientific">Leptospira wolffii</name>
    <dbReference type="NCBI Taxonomy" id="409998"/>
    <lineage>
        <taxon>Bacteria</taxon>
        <taxon>Pseudomonadati</taxon>
        <taxon>Spirochaetota</taxon>
        <taxon>Spirochaetia</taxon>
        <taxon>Leptospirales</taxon>
        <taxon>Leptospiraceae</taxon>
        <taxon>Leptospira</taxon>
    </lineage>
</organism>
<evidence type="ECO:0000259" key="1">
    <source>
        <dbReference type="Pfam" id="PF01494"/>
    </source>
</evidence>
<dbReference type="InterPro" id="IPR050407">
    <property type="entry name" value="Geranylgeranyl_reductase"/>
</dbReference>
<name>A0A2M9Z7P7_9LEPT</name>
<gene>
    <name evidence="2" type="ORF">CH371_18740</name>
</gene>
<dbReference type="EMBL" id="NPDT01000010">
    <property type="protein sequence ID" value="PJZ64445.1"/>
    <property type="molecule type" value="Genomic_DNA"/>
</dbReference>
<dbReference type="Pfam" id="PF01494">
    <property type="entry name" value="FAD_binding_3"/>
    <property type="match status" value="1"/>
</dbReference>
<dbReference type="InterPro" id="IPR002938">
    <property type="entry name" value="FAD-bd"/>
</dbReference>
<protein>
    <recommendedName>
        <fullName evidence="1">FAD-binding domain-containing protein</fullName>
    </recommendedName>
</protein>
<dbReference type="InterPro" id="IPR036188">
    <property type="entry name" value="FAD/NAD-bd_sf"/>
</dbReference>
<dbReference type="AlphaFoldDB" id="A0A2M9Z7P7"/>
<accession>A0A2M9Z7P7</accession>
<dbReference type="InterPro" id="IPR011777">
    <property type="entry name" value="Geranylgeranyl_Rdtase_fam"/>
</dbReference>